<proteinExistence type="evidence at transcript level"/>
<evidence type="ECO:0000256" key="3">
    <source>
        <dbReference type="ARBA" id="ARBA00022692"/>
    </source>
</evidence>
<comment type="subcellular location">
    <subcellularLocation>
        <location evidence="1">Membrane</location>
        <topology evidence="1">Multi-pass membrane protein</topology>
    </subcellularLocation>
</comment>
<dbReference type="STRING" id="7868.ENSCMIP00000025871"/>
<gene>
    <name evidence="9" type="primary">LOC103188888</name>
</gene>
<evidence type="ECO:0000256" key="2">
    <source>
        <dbReference type="ARBA" id="ARBA00009816"/>
    </source>
</evidence>
<name>V9KXI2_CALMI</name>
<reference evidence="10" key="1">
    <citation type="journal article" date="2006" name="Science">
        <title>Ancient noncoding elements conserved in the human genome.</title>
        <authorList>
            <person name="Venkatesh B."/>
            <person name="Kirkness E.F."/>
            <person name="Loh Y.H."/>
            <person name="Halpern A.L."/>
            <person name="Lee A.P."/>
            <person name="Johnson J."/>
            <person name="Dandona N."/>
            <person name="Viswanathan L.D."/>
            <person name="Tay A."/>
            <person name="Venter J.C."/>
            <person name="Strausberg R.L."/>
            <person name="Brenner S."/>
        </authorList>
    </citation>
    <scope>NUCLEOTIDE SEQUENCE [LARGE SCALE GENOMIC DNA]</scope>
</reference>
<dbReference type="OMA" id="DIYPFYT"/>
<reference evidence="10" key="2">
    <citation type="journal article" date="2007" name="PLoS Biol.">
        <title>Survey sequencing and comparative analysis of the elephant shark (Callorhinchus milii) genome.</title>
        <authorList>
            <person name="Venkatesh B."/>
            <person name="Kirkness E.F."/>
            <person name="Loh Y.H."/>
            <person name="Halpern A.L."/>
            <person name="Lee A.P."/>
            <person name="Johnson J."/>
            <person name="Dandona N."/>
            <person name="Viswanathan L.D."/>
            <person name="Tay A."/>
            <person name="Venter J.C."/>
            <person name="Strausberg R.L."/>
            <person name="Brenner S."/>
        </authorList>
    </citation>
    <scope>NUCLEOTIDE SEQUENCE [LARGE SCALE GENOMIC DNA]</scope>
</reference>
<feature type="transmembrane region" description="Helical" evidence="7">
    <location>
        <begin position="205"/>
        <end position="224"/>
    </location>
</feature>
<keyword evidence="6" id="KW-0325">Glycoprotein</keyword>
<dbReference type="InterPro" id="IPR018469">
    <property type="entry name" value="Dual_oxidase_maturation_fac"/>
</dbReference>
<evidence type="ECO:0000256" key="5">
    <source>
        <dbReference type="ARBA" id="ARBA00023136"/>
    </source>
</evidence>
<dbReference type="GO" id="GO:0015031">
    <property type="term" value="P:protein transport"/>
    <property type="evidence" value="ECO:0007669"/>
    <property type="project" value="InterPro"/>
</dbReference>
<dbReference type="GO" id="GO:0005789">
    <property type="term" value="C:endoplasmic reticulum membrane"/>
    <property type="evidence" value="ECO:0007669"/>
    <property type="project" value="InterPro"/>
</dbReference>
<dbReference type="KEGG" id="cmk:103188888"/>
<feature type="transmembrane region" description="Helical" evidence="7">
    <location>
        <begin position="51"/>
        <end position="72"/>
    </location>
</feature>
<evidence type="ECO:0000313" key="10">
    <source>
        <dbReference type="Proteomes" id="UP000314986"/>
    </source>
</evidence>
<comment type="similarity">
    <text evidence="2">Belongs to the DUOXA family.</text>
</comment>
<dbReference type="Proteomes" id="UP000314986">
    <property type="component" value="Unassembled WGS sequence"/>
</dbReference>
<sequence>MTLYDGISPFYASPRVSAGFNTIEIVIILIFLIFFVAFLIVLAGIRGSERLTWLLQICLSLFIGAVIVVVNFTNNWESGYARVSTNYKSFNKEKVDAEVGLHIGLAGINVTLRGIPENQLNETINYNEEFLWQLGSSYEGQYQDGLERGLPNPILYLAEKFTPSSPCGVHLQYRVCSYYASATMWVALCGWLLSNILLKMQVILTGAYMLLVTGCFMIFSLISFGSTRNVVLCQIQFDQVKLETALGPSFWLALVAGLLCFIIGITIIVLNFVAPTILRRLFLLNGDNDEDDFIKEDHSGKVDKSVSKEAVPQQNVNFVV</sequence>
<protein>
    <submittedName>
        <fullName evidence="9">Dual oxidase maturation factor 1-like</fullName>
    </submittedName>
    <submittedName>
        <fullName evidence="8">Numb-interacting protein 2</fullName>
    </submittedName>
</protein>
<feature type="transmembrane region" description="Helical" evidence="7">
    <location>
        <begin position="250"/>
        <end position="274"/>
    </location>
</feature>
<dbReference type="Pfam" id="PF10204">
    <property type="entry name" value="DuoxA"/>
    <property type="match status" value="1"/>
</dbReference>
<keyword evidence="5 7" id="KW-0472">Membrane</keyword>
<reference evidence="8 10" key="3">
    <citation type="journal article" date="2014" name="Nature">
        <title>Elephant shark genome provides unique insights into gnathostome evolution.</title>
        <authorList>
            <consortium name="International Elephant Shark Genome Sequencing Consortium"/>
            <person name="Venkatesh B."/>
            <person name="Lee A.P."/>
            <person name="Ravi V."/>
            <person name="Maurya A.K."/>
            <person name="Lian M.M."/>
            <person name="Swann J.B."/>
            <person name="Ohta Y."/>
            <person name="Flajnik M.F."/>
            <person name="Sutoh Y."/>
            <person name="Kasahara M."/>
            <person name="Hoon S."/>
            <person name="Gangu V."/>
            <person name="Roy S.W."/>
            <person name="Irimia M."/>
            <person name="Korzh V."/>
            <person name="Kondrychyn I."/>
            <person name="Lim Z.W."/>
            <person name="Tay B.H."/>
            <person name="Tohari S."/>
            <person name="Kong K.W."/>
            <person name="Ho S."/>
            <person name="Lorente-Galdos B."/>
            <person name="Quilez J."/>
            <person name="Marques-Bonet T."/>
            <person name="Raney B.J."/>
            <person name="Ingham P.W."/>
            <person name="Tay A."/>
            <person name="Hillier L.W."/>
            <person name="Minx P."/>
            <person name="Boehm T."/>
            <person name="Wilson R.K."/>
            <person name="Brenner S."/>
            <person name="Warren W.C."/>
        </authorList>
    </citation>
    <scope>NUCLEOTIDE SEQUENCE</scope>
    <source>
        <tissue evidence="8">Gills</tissue>
    </source>
</reference>
<evidence type="ECO:0000256" key="4">
    <source>
        <dbReference type="ARBA" id="ARBA00022989"/>
    </source>
</evidence>
<keyword evidence="4 7" id="KW-1133">Transmembrane helix</keyword>
<dbReference type="AlphaFoldDB" id="V9KXI2"/>
<keyword evidence="10" id="KW-1185">Reference proteome</keyword>
<keyword evidence="3 7" id="KW-0812">Transmembrane</keyword>
<evidence type="ECO:0000313" key="8">
    <source>
        <dbReference type="EMBL" id="AFP03467.1"/>
    </source>
</evidence>
<evidence type="ECO:0000256" key="6">
    <source>
        <dbReference type="ARBA" id="ARBA00023180"/>
    </source>
</evidence>
<evidence type="ECO:0000256" key="1">
    <source>
        <dbReference type="ARBA" id="ARBA00004141"/>
    </source>
</evidence>
<feature type="transmembrane region" description="Helical" evidence="7">
    <location>
        <begin position="20"/>
        <end position="44"/>
    </location>
</feature>
<dbReference type="OrthoDB" id="10042652at2759"/>
<dbReference type="PANTHER" id="PTHR31158:SF1">
    <property type="entry name" value="DOXA1 FACTOR-RELATED"/>
    <property type="match status" value="1"/>
</dbReference>
<evidence type="ECO:0000256" key="7">
    <source>
        <dbReference type="SAM" id="Phobius"/>
    </source>
</evidence>
<dbReference type="PANTHER" id="PTHR31158">
    <property type="entry name" value="DUAL OXIDASE 2"/>
    <property type="match status" value="1"/>
</dbReference>
<evidence type="ECO:0000313" key="9">
    <source>
        <dbReference type="Ensembl" id="ENSCMIP00000025871.1"/>
    </source>
</evidence>
<dbReference type="RefSeq" id="XP_007907245.1">
    <property type="nucleotide sequence ID" value="XM_007909054.1"/>
</dbReference>
<dbReference type="Ensembl" id="ENSCMIT00000026298.1">
    <property type="protein sequence ID" value="ENSCMIP00000025871.1"/>
    <property type="gene ID" value="ENSCMIG00000011353.1"/>
</dbReference>
<dbReference type="GeneTree" id="ENSGT00390000008240"/>
<reference evidence="9" key="4">
    <citation type="submission" date="2025-05" db="UniProtKB">
        <authorList>
            <consortium name="Ensembl"/>
        </authorList>
    </citation>
    <scope>IDENTIFICATION</scope>
</reference>
<accession>V9KXI2</accession>
<feature type="transmembrane region" description="Helical" evidence="7">
    <location>
        <begin position="178"/>
        <end position="198"/>
    </location>
</feature>
<dbReference type="EMBL" id="JW870949">
    <property type="protein sequence ID" value="AFP03467.1"/>
    <property type="molecule type" value="mRNA"/>
</dbReference>
<organism evidence="8">
    <name type="scientific">Callorhinchus milii</name>
    <name type="common">Ghost shark</name>
    <dbReference type="NCBI Taxonomy" id="7868"/>
    <lineage>
        <taxon>Eukaryota</taxon>
        <taxon>Metazoa</taxon>
        <taxon>Chordata</taxon>
        <taxon>Craniata</taxon>
        <taxon>Vertebrata</taxon>
        <taxon>Chondrichthyes</taxon>
        <taxon>Holocephali</taxon>
        <taxon>Chimaeriformes</taxon>
        <taxon>Callorhinchidae</taxon>
        <taxon>Callorhinchus</taxon>
    </lineage>
</organism>
<dbReference type="GeneID" id="103188888"/>